<feature type="transmembrane region" description="Helical" evidence="6">
    <location>
        <begin position="21"/>
        <end position="41"/>
    </location>
</feature>
<evidence type="ECO:0000259" key="8">
    <source>
        <dbReference type="Pfam" id="PF12704"/>
    </source>
</evidence>
<keyword evidence="5 6" id="KW-0472">Membrane</keyword>
<dbReference type="AlphaFoldDB" id="A0A840TRQ1"/>
<accession>A0A840TRQ1</accession>
<dbReference type="InterPro" id="IPR050250">
    <property type="entry name" value="Macrolide_Exporter_MacB"/>
</dbReference>
<dbReference type="InterPro" id="IPR025857">
    <property type="entry name" value="MacB_PCD"/>
</dbReference>
<evidence type="ECO:0000313" key="10">
    <source>
        <dbReference type="Proteomes" id="UP000557307"/>
    </source>
</evidence>
<feature type="transmembrane region" description="Helical" evidence="6">
    <location>
        <begin position="421"/>
        <end position="445"/>
    </location>
</feature>
<gene>
    <name evidence="9" type="ORF">HNQ92_003755</name>
</gene>
<evidence type="ECO:0000259" key="7">
    <source>
        <dbReference type="Pfam" id="PF02687"/>
    </source>
</evidence>
<proteinExistence type="predicted"/>
<evidence type="ECO:0000256" key="1">
    <source>
        <dbReference type="ARBA" id="ARBA00004651"/>
    </source>
</evidence>
<feature type="domain" description="MacB-like periplasmic core" evidence="8">
    <location>
        <begin position="432"/>
        <end position="597"/>
    </location>
</feature>
<organism evidence="9 10">
    <name type="scientific">Rhabdobacter roseus</name>
    <dbReference type="NCBI Taxonomy" id="1655419"/>
    <lineage>
        <taxon>Bacteria</taxon>
        <taxon>Pseudomonadati</taxon>
        <taxon>Bacteroidota</taxon>
        <taxon>Cytophagia</taxon>
        <taxon>Cytophagales</taxon>
        <taxon>Cytophagaceae</taxon>
        <taxon>Rhabdobacter</taxon>
    </lineage>
</organism>
<keyword evidence="2" id="KW-1003">Cell membrane</keyword>
<dbReference type="GO" id="GO:0005886">
    <property type="term" value="C:plasma membrane"/>
    <property type="evidence" value="ECO:0007669"/>
    <property type="project" value="UniProtKB-SubCell"/>
</dbReference>
<comment type="subcellular location">
    <subcellularLocation>
        <location evidence="1">Cell membrane</location>
        <topology evidence="1">Multi-pass membrane protein</topology>
    </subcellularLocation>
</comment>
<dbReference type="PROSITE" id="PS51257">
    <property type="entry name" value="PROKAR_LIPOPROTEIN"/>
    <property type="match status" value="1"/>
</dbReference>
<feature type="transmembrane region" description="Helical" evidence="6">
    <location>
        <begin position="672"/>
        <end position="693"/>
    </location>
</feature>
<keyword evidence="10" id="KW-1185">Reference proteome</keyword>
<feature type="transmembrane region" description="Helical" evidence="6">
    <location>
        <begin position="378"/>
        <end position="400"/>
    </location>
</feature>
<name>A0A840TRQ1_9BACT</name>
<evidence type="ECO:0000256" key="3">
    <source>
        <dbReference type="ARBA" id="ARBA00022692"/>
    </source>
</evidence>
<keyword evidence="4 6" id="KW-1133">Transmembrane helix</keyword>
<dbReference type="GO" id="GO:0022857">
    <property type="term" value="F:transmembrane transporter activity"/>
    <property type="evidence" value="ECO:0007669"/>
    <property type="project" value="TreeGrafter"/>
</dbReference>
<evidence type="ECO:0000313" key="9">
    <source>
        <dbReference type="EMBL" id="MBB5285595.1"/>
    </source>
</evidence>
<feature type="transmembrane region" description="Helical" evidence="6">
    <location>
        <begin position="281"/>
        <end position="306"/>
    </location>
</feature>
<dbReference type="PANTHER" id="PTHR30572">
    <property type="entry name" value="MEMBRANE COMPONENT OF TRANSPORTER-RELATED"/>
    <property type="match status" value="1"/>
</dbReference>
<evidence type="ECO:0000256" key="5">
    <source>
        <dbReference type="ARBA" id="ARBA00023136"/>
    </source>
</evidence>
<reference evidence="9 10" key="1">
    <citation type="submission" date="2020-08" db="EMBL/GenBank/DDBJ databases">
        <title>Genomic Encyclopedia of Type Strains, Phase IV (KMG-IV): sequencing the most valuable type-strain genomes for metagenomic binning, comparative biology and taxonomic classification.</title>
        <authorList>
            <person name="Goeker M."/>
        </authorList>
    </citation>
    <scope>NUCLEOTIDE SEQUENCE [LARGE SCALE GENOMIC DNA]</scope>
    <source>
        <strain evidence="9 10">DSM 105074</strain>
    </source>
</reference>
<feature type="transmembrane region" description="Helical" evidence="6">
    <location>
        <begin position="724"/>
        <end position="743"/>
    </location>
</feature>
<dbReference type="EMBL" id="JACHGF010000006">
    <property type="protein sequence ID" value="MBB5285595.1"/>
    <property type="molecule type" value="Genomic_DNA"/>
</dbReference>
<feature type="domain" description="ABC3 transporter permease C-terminal" evidence="7">
    <location>
        <begin position="291"/>
        <end position="405"/>
    </location>
</feature>
<dbReference type="InterPro" id="IPR003838">
    <property type="entry name" value="ABC3_permease_C"/>
</dbReference>
<dbReference type="PANTHER" id="PTHR30572:SF18">
    <property type="entry name" value="ABC-TYPE MACROLIDE FAMILY EXPORT SYSTEM PERMEASE COMPONENT 2"/>
    <property type="match status" value="1"/>
</dbReference>
<keyword evidence="3 6" id="KW-0812">Transmembrane</keyword>
<dbReference type="RefSeq" id="WP_184175928.1">
    <property type="nucleotide sequence ID" value="NZ_JACHGF010000006.1"/>
</dbReference>
<evidence type="ECO:0000256" key="2">
    <source>
        <dbReference type="ARBA" id="ARBA00022475"/>
    </source>
</evidence>
<protein>
    <submittedName>
        <fullName evidence="9">Putative ABC transport system permease protein</fullName>
    </submittedName>
</protein>
<feature type="transmembrane region" description="Helical" evidence="6">
    <location>
        <begin position="758"/>
        <end position="778"/>
    </location>
</feature>
<dbReference type="Pfam" id="PF02687">
    <property type="entry name" value="FtsX"/>
    <property type="match status" value="2"/>
</dbReference>
<comment type="caution">
    <text evidence="9">The sequence shown here is derived from an EMBL/GenBank/DDBJ whole genome shotgun (WGS) entry which is preliminary data.</text>
</comment>
<dbReference type="Proteomes" id="UP000557307">
    <property type="component" value="Unassembled WGS sequence"/>
</dbReference>
<dbReference type="Pfam" id="PF12704">
    <property type="entry name" value="MacB_PCD"/>
    <property type="match status" value="2"/>
</dbReference>
<feature type="transmembrane region" description="Helical" evidence="6">
    <location>
        <begin position="327"/>
        <end position="354"/>
    </location>
</feature>
<feature type="domain" description="ABC3 transporter permease C-terminal" evidence="7">
    <location>
        <begin position="675"/>
        <end position="788"/>
    </location>
</feature>
<sequence>MLLNYLKIAWRNLFKQKVYSLFNLLGLGLGIACGLLLSLHLKEELSYEKSFPNHDRIYRIVTTEWAKSSPPLAEEMLHFFPDLEQVGRFASRGMQVVSSERNEQGESTGYYADSSVINMFDLRAVAGDPARGLKEPGSVVISRTMAEKFFGKNDPLGQKLTFDGQEELWVKAVVEDLPKNTHLKFDYLVSMPTFYRDRPQEWTGNRGWMFGWTYVQFRQPEDVAKAQSRLTDFFIKYYGGTSEDEIQEIKEFVSTVRFQPLTDIHLKSNLIQEMSPNSSIVYIYIFLAVEVLILLIACVNFINLFTTQTLKRAKEVGMRKSLGARKAQVVMQFLGEAFLLTILASLLAICLYELTLPFYNQLAGKQVPPGEILRLDNLLIIGGLVLVVGLLSGLFPALFIARFDPVASLKADKLPRSSASVLRKSLIVLQFVVSAFLMIATTVIYQQMSLFRDKQLGFDKEQVMVVKLYGKFKEKVLLDTELFKNELTQSTSVLAVGQASNLIGDELSVEYITPLNPPEGKVYKNVKVTRVDDAYLDVLQIKLKEGRNFSRQFNDSATFIINEKAAQLLGLENPVGSIVVNHTMGVQGKVVGVIRDYNFASLHSQVEPLVLEYKPEWTGSLLLKIKPGDPQPTIAFVKSTVDKLAPNTLFSYQFLDERMASLYSKEDTMSEVLKVFAGLAILISCLGLFGLVAHEARVRTKEIGIRKVLGADVRSIVALLSGDFLKLVLVGILLAVPIAWYLLEQWLQDFAYRIDVQWWVFALAGLAIAAVALLTVSLQSIKAALMNPVKSLRSE</sequence>
<evidence type="ECO:0000256" key="6">
    <source>
        <dbReference type="SAM" id="Phobius"/>
    </source>
</evidence>
<feature type="domain" description="MacB-like periplasmic core" evidence="8">
    <location>
        <begin position="20"/>
        <end position="232"/>
    </location>
</feature>
<evidence type="ECO:0000256" key="4">
    <source>
        <dbReference type="ARBA" id="ARBA00022989"/>
    </source>
</evidence>